<organism evidence="1 2">
    <name type="scientific">Hassallia byssoidea VB512170</name>
    <dbReference type="NCBI Taxonomy" id="1304833"/>
    <lineage>
        <taxon>Bacteria</taxon>
        <taxon>Bacillati</taxon>
        <taxon>Cyanobacteriota</taxon>
        <taxon>Cyanophyceae</taxon>
        <taxon>Nostocales</taxon>
        <taxon>Tolypothrichaceae</taxon>
        <taxon>Hassallia</taxon>
    </lineage>
</organism>
<name>A0A846HG06_9CYAN</name>
<gene>
    <name evidence="1" type="ORF">PI95_026690</name>
</gene>
<comment type="caution">
    <text evidence="1">The sequence shown here is derived from an EMBL/GenBank/DDBJ whole genome shotgun (WGS) entry which is preliminary data.</text>
</comment>
<evidence type="ECO:0000313" key="1">
    <source>
        <dbReference type="EMBL" id="NEU76043.1"/>
    </source>
</evidence>
<dbReference type="EMBL" id="JTCM02000092">
    <property type="protein sequence ID" value="NEU76043.1"/>
    <property type="molecule type" value="Genomic_DNA"/>
</dbReference>
<accession>A0A846HG06</accession>
<reference evidence="1 2" key="1">
    <citation type="journal article" date="2015" name="Genome Announc.">
        <title>Draft Genome Sequence of Cyanobacterium Hassallia byssoidea Strain VB512170, Isolated from Monuments in India.</title>
        <authorList>
            <person name="Singh D."/>
            <person name="Chandrababunaidu M.M."/>
            <person name="Panda A."/>
            <person name="Sen D."/>
            <person name="Bhattacharyya S."/>
            <person name="Adhikary S.P."/>
            <person name="Tripathy S."/>
        </authorList>
    </citation>
    <scope>NUCLEOTIDE SEQUENCE [LARGE SCALE GENOMIC DNA]</scope>
    <source>
        <strain evidence="1 2">VB512170</strain>
    </source>
</reference>
<dbReference type="Proteomes" id="UP000031549">
    <property type="component" value="Unassembled WGS sequence"/>
</dbReference>
<dbReference type="AlphaFoldDB" id="A0A846HG06"/>
<keyword evidence="2" id="KW-1185">Reference proteome</keyword>
<proteinExistence type="predicted"/>
<sequence length="66" mass="7094">MKHKEAVRSKLIELAQKAGASNSRELAANLLLLLDGAFAQRRLFGTVAEVSLEKAAATLINAYLPT</sequence>
<protein>
    <submittedName>
        <fullName evidence="1">Uncharacterized protein</fullName>
    </submittedName>
</protein>
<evidence type="ECO:0000313" key="2">
    <source>
        <dbReference type="Proteomes" id="UP000031549"/>
    </source>
</evidence>
<dbReference type="Gene3D" id="1.10.357.10">
    <property type="entry name" value="Tetracycline Repressor, domain 2"/>
    <property type="match status" value="1"/>
</dbReference>